<protein>
    <recommendedName>
        <fullName evidence="5">HTH cro/C1-type domain-containing protein</fullName>
    </recommendedName>
</protein>
<evidence type="ECO:0000313" key="1">
    <source>
        <dbReference type="EMBL" id="CVK21540.1"/>
    </source>
</evidence>
<dbReference type="RefSeq" id="WP_075758127.1">
    <property type="nucleotide sequence ID" value="NZ_CP146992.1"/>
</dbReference>
<dbReference type="OrthoDB" id="2002339at2"/>
<dbReference type="EMBL" id="FCOW01000038">
    <property type="protein sequence ID" value="CVK21540.1"/>
    <property type="molecule type" value="Genomic_DNA"/>
</dbReference>
<evidence type="ECO:0000313" key="4">
    <source>
        <dbReference type="Proteomes" id="UP000245702"/>
    </source>
</evidence>
<evidence type="ECO:0008006" key="5">
    <source>
        <dbReference type="Google" id="ProtNLM"/>
    </source>
</evidence>
<dbReference type="Proteomes" id="UP000245702">
    <property type="component" value="Unassembled WGS sequence"/>
</dbReference>
<gene>
    <name evidence="2" type="ORF">SPSPH_047350</name>
    <name evidence="1" type="ORF">SSPH_04232</name>
</gene>
<reference evidence="1 4" key="1">
    <citation type="submission" date="2016-01" db="EMBL/GenBank/DDBJ databases">
        <authorList>
            <person name="Brown R."/>
        </authorList>
    </citation>
    <scope>NUCLEOTIDE SEQUENCE [LARGE SCALE GENOMIC DNA]</scope>
    <source>
        <strain evidence="1">Sporomusa sphaeroides DSM 2875</strain>
    </source>
</reference>
<keyword evidence="2" id="KW-0614">Plasmid</keyword>
<keyword evidence="4" id="KW-1185">Reference proteome</keyword>
<sequence length="127" mass="14608">MLGVFDKALFATLLKKSMDIRTINEYGRQTMVSPSYISRLLRQLLPDPPSPEIIRKISNHARNDITYEQFMMAAGHIPCSAMERSSLKTDDEAVTTIKAIWEFMSQHNITLEELEQLLTILRIIRAK</sequence>
<evidence type="ECO:0000313" key="3">
    <source>
        <dbReference type="Proteomes" id="UP000186950"/>
    </source>
</evidence>
<evidence type="ECO:0000313" key="2">
    <source>
        <dbReference type="EMBL" id="WXA41923.1"/>
    </source>
</evidence>
<dbReference type="Proteomes" id="UP000186950">
    <property type="component" value="Plasmid pSSP59"/>
</dbReference>
<organism evidence="2 3">
    <name type="scientific">Sporomusa sphaeroides DSM 2875</name>
    <dbReference type="NCBI Taxonomy" id="1337886"/>
    <lineage>
        <taxon>Bacteria</taxon>
        <taxon>Bacillati</taxon>
        <taxon>Bacillota</taxon>
        <taxon>Negativicutes</taxon>
        <taxon>Selenomonadales</taxon>
        <taxon>Sporomusaceae</taxon>
        <taxon>Sporomusa</taxon>
    </lineage>
</organism>
<accession>A0A1U7M9S6</accession>
<name>A0A1U7M9S6_9FIRM</name>
<dbReference type="EMBL" id="CP146992">
    <property type="protein sequence ID" value="WXA41923.1"/>
    <property type="molecule type" value="Genomic_DNA"/>
</dbReference>
<geneLocation type="plasmid" evidence="2 3">
    <name>pSSP59</name>
</geneLocation>
<reference evidence="2" key="2">
    <citation type="submission" date="2024-03" db="EMBL/GenBank/DDBJ databases">
        <title>Complete genome sequence of Sporomusa sphaeroides DSM 2875T isolated from mud of the Leine river and Sporomusa ovata DSM 2662T isolated from sugar beet leaf silage.</title>
        <authorList>
            <person name="Boeer T."/>
            <person name="Lueschen A."/>
            <person name="Daniel R."/>
            <person name="Poehlein A."/>
        </authorList>
    </citation>
    <scope>NUCLEOTIDE SEQUENCE</scope>
    <source>
        <strain evidence="2">DSM 2875</strain>
        <plasmid evidence="2">pSSP59</plasmid>
    </source>
</reference>
<dbReference type="AlphaFoldDB" id="A0A1U7M9S6"/>
<proteinExistence type="predicted"/>
<dbReference type="KEGG" id="ssph:SPSPH_047350"/>